<name>A0ACD1E4M3_9MICO</name>
<protein>
    <submittedName>
        <fullName evidence="1">Uncharacterized protein</fullName>
    </submittedName>
</protein>
<proteinExistence type="predicted"/>
<gene>
    <name evidence="1" type="ORF">KM842_00975</name>
</gene>
<accession>A0ACD1E4M3</accession>
<sequence>MSVSTVDRRIRTARVLLVVVGVLVIAFGAWVLVTSVRPNRIGGLAVWLLAAVVLHDAILSPFVLAVGAGLRRAGRALRTWVLVVVQAAVVLGSVLVLVVVPEIVAKSEGTKNPTVLPFDYTARLLVVEGVLVAVVVVALVVGAVTARRHADEPVVAATTSP</sequence>
<reference evidence="1" key="1">
    <citation type="submission" date="2021-06" db="EMBL/GenBank/DDBJ databases">
        <authorList>
            <person name="Ellington A.J."/>
            <person name="Bryan N.C."/>
            <person name="Christner B.C."/>
            <person name="Reisch C.R."/>
        </authorList>
    </citation>
    <scope>NUCLEOTIDE SEQUENCE</scope>
    <source>
        <strain evidence="1">L6-1</strain>
    </source>
</reference>
<keyword evidence="2" id="KW-1185">Reference proteome</keyword>
<dbReference type="Proteomes" id="UP000681794">
    <property type="component" value="Chromosome"/>
</dbReference>
<evidence type="ECO:0000313" key="2">
    <source>
        <dbReference type="Proteomes" id="UP000681794"/>
    </source>
</evidence>
<evidence type="ECO:0000313" key="1">
    <source>
        <dbReference type="EMBL" id="QWS33825.1"/>
    </source>
</evidence>
<dbReference type="EMBL" id="CP076544">
    <property type="protein sequence ID" value="QWS33825.1"/>
    <property type="molecule type" value="Genomic_DNA"/>
</dbReference>
<organism evidence="1 2">
    <name type="scientific">Curtobacterium aetherium</name>
    <dbReference type="NCBI Taxonomy" id="2841594"/>
    <lineage>
        <taxon>Bacteria</taxon>
        <taxon>Bacillati</taxon>
        <taxon>Actinomycetota</taxon>
        <taxon>Actinomycetes</taxon>
        <taxon>Micrococcales</taxon>
        <taxon>Microbacteriaceae</taxon>
        <taxon>Curtobacterium</taxon>
    </lineage>
</organism>